<dbReference type="STRING" id="1445510.YC6258_02996"/>
<evidence type="ECO:0000313" key="2">
    <source>
        <dbReference type="Proteomes" id="UP000032266"/>
    </source>
</evidence>
<organism evidence="1 2">
    <name type="scientific">Gynuella sunshinyii YC6258</name>
    <dbReference type="NCBI Taxonomy" id="1445510"/>
    <lineage>
        <taxon>Bacteria</taxon>
        <taxon>Pseudomonadati</taxon>
        <taxon>Pseudomonadota</taxon>
        <taxon>Gammaproteobacteria</taxon>
        <taxon>Oceanospirillales</taxon>
        <taxon>Saccharospirillaceae</taxon>
        <taxon>Gynuella</taxon>
    </lineage>
</organism>
<name>A0A0C5VX69_9GAMM</name>
<dbReference type="Proteomes" id="UP000032266">
    <property type="component" value="Chromosome"/>
</dbReference>
<protein>
    <submittedName>
        <fullName evidence="1">Uncharacterized protein</fullName>
    </submittedName>
</protein>
<dbReference type="HOGENOM" id="CLU_3310525_0_0_6"/>
<keyword evidence="2" id="KW-1185">Reference proteome</keyword>
<dbReference type="KEGG" id="gsn:YC6258_02996"/>
<gene>
    <name evidence="1" type="ORF">YC6258_02996</name>
</gene>
<reference evidence="1 2" key="1">
    <citation type="submission" date="2014-01" db="EMBL/GenBank/DDBJ databases">
        <title>Full genme sequencing of cellulolytic bacterium Gynuella sunshinyii YC6258T gen. nov., sp. nov.</title>
        <authorList>
            <person name="Khan H."/>
            <person name="Chung E.J."/>
            <person name="Chung Y.R."/>
        </authorList>
    </citation>
    <scope>NUCLEOTIDE SEQUENCE [LARGE SCALE GENOMIC DNA]</scope>
    <source>
        <strain evidence="1 2">YC6258</strain>
    </source>
</reference>
<dbReference type="EMBL" id="CP007142">
    <property type="protein sequence ID" value="AJQ95034.1"/>
    <property type="molecule type" value="Genomic_DNA"/>
</dbReference>
<evidence type="ECO:0000313" key="1">
    <source>
        <dbReference type="EMBL" id="AJQ95034.1"/>
    </source>
</evidence>
<accession>A0A0C5VX69</accession>
<sequence>MFYGFGFSEIFIILYNDPAANNDSGKRYHIVLSGFLNID</sequence>
<proteinExistence type="predicted"/>
<dbReference type="AlphaFoldDB" id="A0A0C5VX69"/>